<dbReference type="Proteomes" id="UP001159363">
    <property type="component" value="Chromosome 3"/>
</dbReference>
<evidence type="ECO:0000313" key="1">
    <source>
        <dbReference type="EMBL" id="KAJ8890992.1"/>
    </source>
</evidence>
<gene>
    <name evidence="1" type="ORF">PR048_010501</name>
</gene>
<accession>A0ABQ9I3D1</accession>
<proteinExistence type="predicted"/>
<organism evidence="1 2">
    <name type="scientific">Dryococelus australis</name>
    <dbReference type="NCBI Taxonomy" id="614101"/>
    <lineage>
        <taxon>Eukaryota</taxon>
        <taxon>Metazoa</taxon>
        <taxon>Ecdysozoa</taxon>
        <taxon>Arthropoda</taxon>
        <taxon>Hexapoda</taxon>
        <taxon>Insecta</taxon>
        <taxon>Pterygota</taxon>
        <taxon>Neoptera</taxon>
        <taxon>Polyneoptera</taxon>
        <taxon>Phasmatodea</taxon>
        <taxon>Verophasmatodea</taxon>
        <taxon>Anareolatae</taxon>
        <taxon>Phasmatidae</taxon>
        <taxon>Eurycanthinae</taxon>
        <taxon>Dryococelus</taxon>
    </lineage>
</organism>
<sequence length="131" mass="14589">MFDCLHLRAHKGMGPSFPAISKALVVGVTIRSINKSQLYNFSTASGDAWCWAKPSLFSKILLKCSFVISPRHGDNPPGQLNLLNNTITTLKGNLIANYHFREFSISNGNNKLPWRKINNILGTNQKQGTKF</sequence>
<keyword evidence="2" id="KW-1185">Reference proteome</keyword>
<reference evidence="1 2" key="1">
    <citation type="submission" date="2023-02" db="EMBL/GenBank/DDBJ databases">
        <title>LHISI_Scaffold_Assembly.</title>
        <authorList>
            <person name="Stuart O.P."/>
            <person name="Cleave R."/>
            <person name="Magrath M.J.L."/>
            <person name="Mikheyev A.S."/>
        </authorList>
    </citation>
    <scope>NUCLEOTIDE SEQUENCE [LARGE SCALE GENOMIC DNA]</scope>
    <source>
        <strain evidence="1">Daus_M_001</strain>
        <tissue evidence="1">Leg muscle</tissue>
    </source>
</reference>
<evidence type="ECO:0000313" key="2">
    <source>
        <dbReference type="Proteomes" id="UP001159363"/>
    </source>
</evidence>
<comment type="caution">
    <text evidence="1">The sequence shown here is derived from an EMBL/GenBank/DDBJ whole genome shotgun (WGS) entry which is preliminary data.</text>
</comment>
<dbReference type="EMBL" id="JARBHB010000003">
    <property type="protein sequence ID" value="KAJ8890992.1"/>
    <property type="molecule type" value="Genomic_DNA"/>
</dbReference>
<protein>
    <submittedName>
        <fullName evidence="1">Uncharacterized protein</fullName>
    </submittedName>
</protein>
<name>A0ABQ9I3D1_9NEOP</name>